<name>A0A940M8M3_9ACTN</name>
<evidence type="ECO:0000313" key="2">
    <source>
        <dbReference type="EMBL" id="MBP0456302.1"/>
    </source>
</evidence>
<feature type="domain" description="Transposase IS701-like DDE" evidence="1">
    <location>
        <begin position="2"/>
        <end position="219"/>
    </location>
</feature>
<evidence type="ECO:0000259" key="1">
    <source>
        <dbReference type="Pfam" id="PF13546"/>
    </source>
</evidence>
<accession>A0A940M8M3</accession>
<dbReference type="PANTHER" id="PTHR33627:SF1">
    <property type="entry name" value="TRANSPOSASE"/>
    <property type="match status" value="1"/>
</dbReference>
<dbReference type="EMBL" id="JAGIQL010000004">
    <property type="protein sequence ID" value="MBP0456302.1"/>
    <property type="molecule type" value="Genomic_DNA"/>
</dbReference>
<keyword evidence="3" id="KW-1185">Reference proteome</keyword>
<gene>
    <name evidence="2" type="ORF">JFN87_02135</name>
</gene>
<proteinExistence type="predicted"/>
<comment type="caution">
    <text evidence="2">The sequence shown here is derived from an EMBL/GenBank/DDBJ whole genome shotgun (WGS) entry which is preliminary data.</text>
</comment>
<dbReference type="Proteomes" id="UP000670475">
    <property type="component" value="Unassembled WGS sequence"/>
</dbReference>
<dbReference type="InterPro" id="IPR039365">
    <property type="entry name" value="IS701-like"/>
</dbReference>
<protein>
    <submittedName>
        <fullName evidence="2">Transposase</fullName>
    </submittedName>
</protein>
<sequence>MPRSDQRRWAKVYLRGLLLADGRKSVRRIADSMPVDRAKQSLQQFINQSPWDWEPVRARIAARVEGEIAPDAWVVHRVIIPKRGDRSVGVQRRFVPELGRTVNSQLVLGVSLASARANVPVDWRIALVGGWSTDRDLRRAAYIPDTVTAKPEWSEISDMLEEMLTRWELTPRPVVGDLRHLQDAAPLMAALDERGLRYVFQVDPGFRITAGGAPAAPPTVPRPVARAGKPGAATVRGHFEAVTTRLAVPHARPPAGPLGRIATVPRGRLLSSPAGLLPVPGAEATPRPVRIVAEVNGQDEFSRFWVTNAVRGNLDQVMVSAHRGVRNRQAMTELQAGFGLLDFEGRSYRGLHHHLTMVSAAFAYNVVGDAMTAAPV</sequence>
<dbReference type="PANTHER" id="PTHR33627">
    <property type="entry name" value="TRANSPOSASE"/>
    <property type="match status" value="1"/>
</dbReference>
<dbReference type="Pfam" id="PF13546">
    <property type="entry name" value="DDE_5"/>
    <property type="match status" value="1"/>
</dbReference>
<evidence type="ECO:0000313" key="3">
    <source>
        <dbReference type="Proteomes" id="UP000670475"/>
    </source>
</evidence>
<dbReference type="InterPro" id="IPR038721">
    <property type="entry name" value="IS701-like_DDE_dom"/>
</dbReference>
<organism evidence="2 3">
    <name type="scientific">Streptomyces montanisoli</name>
    <dbReference type="NCBI Taxonomy" id="2798581"/>
    <lineage>
        <taxon>Bacteria</taxon>
        <taxon>Bacillati</taxon>
        <taxon>Actinomycetota</taxon>
        <taxon>Actinomycetes</taxon>
        <taxon>Kitasatosporales</taxon>
        <taxon>Streptomycetaceae</taxon>
        <taxon>Streptomyces</taxon>
    </lineage>
</organism>
<reference evidence="2" key="1">
    <citation type="submission" date="2021-03" db="EMBL/GenBank/DDBJ databases">
        <title>Whole genome sequence of Streptomyces bomunensis MMS17-BM035.</title>
        <authorList>
            <person name="Lee J.H."/>
        </authorList>
    </citation>
    <scope>NUCLEOTIDE SEQUENCE</scope>
    <source>
        <strain evidence="2">MMS17-BM035</strain>
    </source>
</reference>
<dbReference type="AlphaFoldDB" id="A0A940M8M3"/>